<organism evidence="1">
    <name type="scientific">Paenibacillus sp. BIHB 4019</name>
    <dbReference type="NCBI Taxonomy" id="1870819"/>
    <lineage>
        <taxon>Bacteria</taxon>
        <taxon>Bacillati</taxon>
        <taxon>Bacillota</taxon>
        <taxon>Bacilli</taxon>
        <taxon>Bacillales</taxon>
        <taxon>Paenibacillaceae</taxon>
        <taxon>Paenibacillus</taxon>
    </lineage>
</organism>
<dbReference type="GO" id="GO:0003824">
    <property type="term" value="F:catalytic activity"/>
    <property type="evidence" value="ECO:0007669"/>
    <property type="project" value="InterPro"/>
</dbReference>
<proteinExistence type="predicted"/>
<dbReference type="Gene3D" id="3.90.330.10">
    <property type="entry name" value="Nitrile hydratase alpha /Thiocyanate hydrolase gamma"/>
    <property type="match status" value="1"/>
</dbReference>
<name>A0A1B2DJ85_9BACL</name>
<evidence type="ECO:0008006" key="2">
    <source>
        <dbReference type="Google" id="ProtNLM"/>
    </source>
</evidence>
<dbReference type="RefSeq" id="WP_099518965.1">
    <property type="nucleotide sequence ID" value="NZ_CP016808.1"/>
</dbReference>
<dbReference type="EMBL" id="CP016808">
    <property type="protein sequence ID" value="ANY67782.1"/>
    <property type="molecule type" value="Genomic_DNA"/>
</dbReference>
<gene>
    <name evidence="1" type="ORF">BBD42_15890</name>
</gene>
<reference evidence="1" key="1">
    <citation type="submission" date="2016-08" db="EMBL/GenBank/DDBJ databases">
        <title>Complete Genome Seqeunce of Paenibacillus sp. BIHB 4019 from tea rhizoplane.</title>
        <authorList>
            <person name="Thakur R."/>
            <person name="Swarnkar M.K."/>
            <person name="Gulati A."/>
        </authorList>
    </citation>
    <scope>NUCLEOTIDE SEQUENCE [LARGE SCALE GENOMIC DNA]</scope>
    <source>
        <strain evidence="1">BIHB4019</strain>
    </source>
</reference>
<dbReference type="InterPro" id="IPR036648">
    <property type="entry name" value="CN_Hdrase_a/SCN_Hdrase_g_sf"/>
</dbReference>
<dbReference type="SUPFAM" id="SSF56209">
    <property type="entry name" value="Nitrile hydratase alpha chain"/>
    <property type="match status" value="1"/>
</dbReference>
<dbReference type="AlphaFoldDB" id="A0A1B2DJ85"/>
<sequence length="127" mass="13280">MSWNEQQVTDTVNAVITKAASDAEFRALAVSDIYAAIKSATGHEVPQEFKINIVDGTGYHATIVLPEVRGAADELTETELESVAGGSKQGANDFFNGVGSIAENAANTAIRVGENIGNATADQIRNA</sequence>
<protein>
    <recommendedName>
        <fullName evidence="2">NHLP leader peptide family natural product</fullName>
    </recommendedName>
</protein>
<accession>A0A1B2DJ85</accession>
<evidence type="ECO:0000313" key="1">
    <source>
        <dbReference type="EMBL" id="ANY67782.1"/>
    </source>
</evidence>
<dbReference type="GO" id="GO:0046914">
    <property type="term" value="F:transition metal ion binding"/>
    <property type="evidence" value="ECO:0007669"/>
    <property type="project" value="InterPro"/>
</dbReference>